<organism evidence="2 3">
    <name type="scientific">Ditylenchus dipsaci</name>
    <dbReference type="NCBI Taxonomy" id="166011"/>
    <lineage>
        <taxon>Eukaryota</taxon>
        <taxon>Metazoa</taxon>
        <taxon>Ecdysozoa</taxon>
        <taxon>Nematoda</taxon>
        <taxon>Chromadorea</taxon>
        <taxon>Rhabditida</taxon>
        <taxon>Tylenchina</taxon>
        <taxon>Tylenchomorpha</taxon>
        <taxon>Sphaerularioidea</taxon>
        <taxon>Anguinidae</taxon>
        <taxon>Anguininae</taxon>
        <taxon>Ditylenchus</taxon>
    </lineage>
</organism>
<sequence>MLCSKKYRCFLVLLDDGNPDEGPRKQMEFAKNTDMLPLYLQMNNVSIDLRLATYRVTRSEGCLDGDSDRQTWELTTINGPKCALFINWKKETFTITTKCLRRRDGDVTVISGKGSSSGNFPVPVAIFRFCVYSGLSMNFTISNVNSTGDCDLFLQFVKCSSNNAPIVSTTSPDDSILGTEQTNGVNLGGLETWKLGLIIGVCILLFLLLVGAVACFLIHRYCPDDPETDADEAAKWSFEGGAYGKKTKRFQT</sequence>
<reference evidence="3" key="1">
    <citation type="submission" date="2022-11" db="UniProtKB">
        <authorList>
            <consortium name="WormBaseParasite"/>
        </authorList>
    </citation>
    <scope>IDENTIFICATION</scope>
</reference>
<name>A0A915DWG8_9BILA</name>
<dbReference type="Proteomes" id="UP000887574">
    <property type="component" value="Unplaced"/>
</dbReference>
<evidence type="ECO:0000313" key="2">
    <source>
        <dbReference type="Proteomes" id="UP000887574"/>
    </source>
</evidence>
<evidence type="ECO:0000256" key="1">
    <source>
        <dbReference type="SAM" id="Phobius"/>
    </source>
</evidence>
<keyword evidence="1" id="KW-1133">Transmembrane helix</keyword>
<dbReference type="AlphaFoldDB" id="A0A915DWG8"/>
<feature type="transmembrane region" description="Helical" evidence="1">
    <location>
        <begin position="195"/>
        <end position="219"/>
    </location>
</feature>
<dbReference type="WBParaSite" id="jg23478">
    <property type="protein sequence ID" value="jg23478"/>
    <property type="gene ID" value="jg23478"/>
</dbReference>
<keyword evidence="2" id="KW-1185">Reference proteome</keyword>
<proteinExistence type="predicted"/>
<protein>
    <submittedName>
        <fullName evidence="3">Uncharacterized protein</fullName>
    </submittedName>
</protein>
<keyword evidence="1" id="KW-0472">Membrane</keyword>
<evidence type="ECO:0000313" key="3">
    <source>
        <dbReference type="WBParaSite" id="jg23478"/>
    </source>
</evidence>
<accession>A0A915DWG8</accession>
<keyword evidence="1" id="KW-0812">Transmembrane</keyword>